<dbReference type="PRINTS" id="PR00759">
    <property type="entry name" value="BASICPTASE"/>
</dbReference>
<dbReference type="FunFam" id="2.20.100.10:FF:000005">
    <property type="entry name" value="ADAM metallopeptidase with thrombospondin type 1 motif 9"/>
    <property type="match status" value="1"/>
</dbReference>
<dbReference type="PANTHER" id="PTHR10083">
    <property type="entry name" value="KUNITZ-TYPE PROTEASE INHIBITOR-RELATED"/>
    <property type="match status" value="1"/>
</dbReference>
<keyword evidence="9" id="KW-1185">Reference proteome</keyword>
<dbReference type="PROSITE" id="PS00280">
    <property type="entry name" value="BPTI_KUNITZ_1"/>
    <property type="match status" value="1"/>
</dbReference>
<dbReference type="Proteomes" id="UP001591681">
    <property type="component" value="Unassembled WGS sequence"/>
</dbReference>
<evidence type="ECO:0000256" key="1">
    <source>
        <dbReference type="ARBA" id="ARBA00004613"/>
    </source>
</evidence>
<evidence type="ECO:0000313" key="8">
    <source>
        <dbReference type="EMBL" id="KAL2082210.1"/>
    </source>
</evidence>
<dbReference type="Pfam" id="PF19030">
    <property type="entry name" value="TSP1_ADAMTS"/>
    <property type="match status" value="2"/>
</dbReference>
<evidence type="ECO:0000256" key="2">
    <source>
        <dbReference type="ARBA" id="ARBA00022525"/>
    </source>
</evidence>
<organism evidence="8 9">
    <name type="scientific">Coilia grayii</name>
    <name type="common">Gray's grenadier anchovy</name>
    <dbReference type="NCBI Taxonomy" id="363190"/>
    <lineage>
        <taxon>Eukaryota</taxon>
        <taxon>Metazoa</taxon>
        <taxon>Chordata</taxon>
        <taxon>Craniata</taxon>
        <taxon>Vertebrata</taxon>
        <taxon>Euteleostomi</taxon>
        <taxon>Actinopterygii</taxon>
        <taxon>Neopterygii</taxon>
        <taxon>Teleostei</taxon>
        <taxon>Clupei</taxon>
        <taxon>Clupeiformes</taxon>
        <taxon>Clupeoidei</taxon>
        <taxon>Engraulidae</taxon>
        <taxon>Coilinae</taxon>
        <taxon>Coilia</taxon>
    </lineage>
</organism>
<dbReference type="Gene3D" id="2.20.100.10">
    <property type="entry name" value="Thrombospondin type-1 (TSP1) repeat"/>
    <property type="match status" value="2"/>
</dbReference>
<dbReference type="Pfam" id="PF00014">
    <property type="entry name" value="Kunitz_BPTI"/>
    <property type="match status" value="1"/>
</dbReference>
<gene>
    <name evidence="8" type="ORF">ACEWY4_022028</name>
</gene>
<feature type="compositionally biased region" description="Pro residues" evidence="6">
    <location>
        <begin position="427"/>
        <end position="438"/>
    </location>
</feature>
<keyword evidence="2" id="KW-0964">Secreted</keyword>
<dbReference type="GO" id="GO:0005576">
    <property type="term" value="C:extracellular region"/>
    <property type="evidence" value="ECO:0007669"/>
    <property type="project" value="UniProtKB-SubCell"/>
</dbReference>
<reference evidence="8 9" key="1">
    <citation type="submission" date="2024-09" db="EMBL/GenBank/DDBJ databases">
        <title>A chromosome-level genome assembly of Gray's grenadier anchovy, Coilia grayii.</title>
        <authorList>
            <person name="Fu Z."/>
        </authorList>
    </citation>
    <scope>NUCLEOTIDE SEQUENCE [LARGE SCALE GENOMIC DNA]</scope>
    <source>
        <strain evidence="8">G4</strain>
        <tissue evidence="8">Muscle</tissue>
    </source>
</reference>
<feature type="region of interest" description="Disordered" evidence="6">
    <location>
        <begin position="425"/>
        <end position="460"/>
    </location>
</feature>
<keyword evidence="4" id="KW-0677">Repeat</keyword>
<dbReference type="InterPro" id="IPR000884">
    <property type="entry name" value="TSP1_rpt"/>
</dbReference>
<protein>
    <recommendedName>
        <fullName evidence="7">BPTI/Kunitz inhibitor domain-containing protein</fullName>
    </recommendedName>
</protein>
<evidence type="ECO:0000256" key="5">
    <source>
        <dbReference type="ARBA" id="ARBA00023157"/>
    </source>
</evidence>
<keyword evidence="5" id="KW-1015">Disulfide bond</keyword>
<evidence type="ECO:0000313" key="9">
    <source>
        <dbReference type="Proteomes" id="UP001591681"/>
    </source>
</evidence>
<dbReference type="InterPro" id="IPR036880">
    <property type="entry name" value="Kunitz_BPTI_sf"/>
</dbReference>
<comment type="subcellular location">
    <subcellularLocation>
        <location evidence="1">Secreted</location>
    </subcellularLocation>
</comment>
<dbReference type="InterPro" id="IPR002223">
    <property type="entry name" value="Kunitz_BPTI"/>
</dbReference>
<dbReference type="FunFam" id="4.10.410.10:FF:000004">
    <property type="entry name" value="Tissue factor pathway inhibitor"/>
    <property type="match status" value="1"/>
</dbReference>
<dbReference type="PROSITE" id="PS50279">
    <property type="entry name" value="BPTI_KUNITZ_2"/>
    <property type="match status" value="1"/>
</dbReference>
<dbReference type="InterPro" id="IPR020901">
    <property type="entry name" value="Prtase_inh_Kunz-CS"/>
</dbReference>
<evidence type="ECO:0000256" key="3">
    <source>
        <dbReference type="ARBA" id="ARBA00022729"/>
    </source>
</evidence>
<dbReference type="SUPFAM" id="SSF57362">
    <property type="entry name" value="BPTI-like"/>
    <property type="match status" value="1"/>
</dbReference>
<evidence type="ECO:0000256" key="6">
    <source>
        <dbReference type="SAM" id="MobiDB-lite"/>
    </source>
</evidence>
<accession>A0ABD1J6N2</accession>
<proteinExistence type="predicted"/>
<dbReference type="SUPFAM" id="SSF82895">
    <property type="entry name" value="TSP-1 type 1 repeat"/>
    <property type="match status" value="2"/>
</dbReference>
<sequence>MSRSTIILFSSDRLRTALPPRSDQPTSVPVSPQCSATCGEGTQRREVVCVGGRGERLPESACAGLPRPEEVRKCQRPSCHQHISYHVADWSLCTVSCGTGRRERRVLCMDQDKLEYPEERCASQFKPFSVESCNTQACPGPQMVPSVQDPRGHDSSLRGFIPYSPEVDRGRHHCNSTEYGHLYMYCKLLCEHAALLCQPSQCPNAPAPSTAAALMASLPPQALENLAVNVSAPGTVAALMVTLQHLAPGEERAVPKMTVAGPGMVAVGMAKLLLLAPEERAAPGRTVAGPGTAAVLMATLLHLVPEGRAVPRKTVAPPGMAAALMTTRLPLAQEERAVPMLTVSGPAQGFGYVGCPDYHPPVAPPAESHVCTMPREPGPCRDWISRFYFDYSQRACTHFWYGGCHGNSNNFLSMEACQRQCGATVAPTPPPPPPPRPADPVRRPVLRVRPSRRRLYRASQ</sequence>
<dbReference type="CDD" id="cd00109">
    <property type="entry name" value="Kunitz-type"/>
    <property type="match status" value="1"/>
</dbReference>
<evidence type="ECO:0000259" key="7">
    <source>
        <dbReference type="PROSITE" id="PS50279"/>
    </source>
</evidence>
<dbReference type="InterPro" id="IPR036383">
    <property type="entry name" value="TSP1_rpt_sf"/>
</dbReference>
<dbReference type="InterPro" id="IPR050098">
    <property type="entry name" value="TFPI/VKTCI-like"/>
</dbReference>
<name>A0ABD1J6N2_9TELE</name>
<evidence type="ECO:0000256" key="4">
    <source>
        <dbReference type="ARBA" id="ARBA00022737"/>
    </source>
</evidence>
<dbReference type="Gene3D" id="4.10.410.10">
    <property type="entry name" value="Pancreatic trypsin inhibitor Kunitz domain"/>
    <property type="match status" value="1"/>
</dbReference>
<dbReference type="SMART" id="SM00209">
    <property type="entry name" value="TSP1"/>
    <property type="match status" value="2"/>
</dbReference>
<feature type="domain" description="BPTI/Kunitz inhibitor" evidence="7">
    <location>
        <begin position="371"/>
        <end position="421"/>
    </location>
</feature>
<dbReference type="EMBL" id="JBHFQA010000019">
    <property type="protein sequence ID" value="KAL2082210.1"/>
    <property type="molecule type" value="Genomic_DNA"/>
</dbReference>
<comment type="caution">
    <text evidence="8">The sequence shown here is derived from an EMBL/GenBank/DDBJ whole genome shotgun (WGS) entry which is preliminary data.</text>
</comment>
<dbReference type="AlphaFoldDB" id="A0ABD1J6N2"/>
<keyword evidence="3" id="KW-0732">Signal</keyword>
<dbReference type="SMART" id="SM00131">
    <property type="entry name" value="KU"/>
    <property type="match status" value="1"/>
</dbReference>
<feature type="compositionally biased region" description="Basic residues" evidence="6">
    <location>
        <begin position="444"/>
        <end position="460"/>
    </location>
</feature>
<dbReference type="PROSITE" id="PS50092">
    <property type="entry name" value="TSP1"/>
    <property type="match status" value="2"/>
</dbReference>